<name>A0A7J6DKL7_CANSA</name>
<dbReference type="EMBL" id="JAATIQ010000940">
    <property type="protein sequence ID" value="KAF4346653.1"/>
    <property type="molecule type" value="Genomic_DNA"/>
</dbReference>
<reference evidence="2 3" key="1">
    <citation type="journal article" date="2020" name="bioRxiv">
        <title>Sequence and annotation of 42 cannabis genomes reveals extensive copy number variation in cannabinoid synthesis and pathogen resistance genes.</title>
        <authorList>
            <person name="Mckernan K.J."/>
            <person name="Helbert Y."/>
            <person name="Kane L.T."/>
            <person name="Ebling H."/>
            <person name="Zhang L."/>
            <person name="Liu B."/>
            <person name="Eaton Z."/>
            <person name="Mclaughlin S."/>
            <person name="Kingan S."/>
            <person name="Baybayan P."/>
            <person name="Concepcion G."/>
            <person name="Jordan M."/>
            <person name="Riva A."/>
            <person name="Barbazuk W."/>
            <person name="Harkins T."/>
        </authorList>
    </citation>
    <scope>NUCLEOTIDE SEQUENCE [LARGE SCALE GENOMIC DNA]</scope>
    <source>
        <strain evidence="3">cv. Jamaican Lion 4</strain>
        <tissue evidence="2">Leaf</tissue>
    </source>
</reference>
<feature type="compositionally biased region" description="Polar residues" evidence="1">
    <location>
        <begin position="137"/>
        <end position="151"/>
    </location>
</feature>
<keyword evidence="3" id="KW-1185">Reference proteome</keyword>
<protein>
    <recommendedName>
        <fullName evidence="4">Retrotransposon Copia-like N-terminal domain-containing protein</fullName>
    </recommendedName>
</protein>
<feature type="compositionally biased region" description="Low complexity" evidence="1">
    <location>
        <begin position="286"/>
        <end position="296"/>
    </location>
</feature>
<comment type="caution">
    <text evidence="2">The sequence shown here is derived from an EMBL/GenBank/DDBJ whole genome shotgun (WGS) entry which is preliminary data.</text>
</comment>
<feature type="region of interest" description="Disordered" evidence="1">
    <location>
        <begin position="137"/>
        <end position="163"/>
    </location>
</feature>
<dbReference type="PANTHER" id="PTHR31300:SF25">
    <property type="entry name" value="DUF620 FAMILY PROTEIN (DUF620)"/>
    <property type="match status" value="1"/>
</dbReference>
<gene>
    <name evidence="2" type="ORF">G4B88_009916</name>
</gene>
<organism evidence="2 3">
    <name type="scientific">Cannabis sativa</name>
    <name type="common">Hemp</name>
    <name type="synonym">Marijuana</name>
    <dbReference type="NCBI Taxonomy" id="3483"/>
    <lineage>
        <taxon>Eukaryota</taxon>
        <taxon>Viridiplantae</taxon>
        <taxon>Streptophyta</taxon>
        <taxon>Embryophyta</taxon>
        <taxon>Tracheophyta</taxon>
        <taxon>Spermatophyta</taxon>
        <taxon>Magnoliopsida</taxon>
        <taxon>eudicotyledons</taxon>
        <taxon>Gunneridae</taxon>
        <taxon>Pentapetalae</taxon>
        <taxon>rosids</taxon>
        <taxon>fabids</taxon>
        <taxon>Rosales</taxon>
        <taxon>Cannabaceae</taxon>
        <taxon>Cannabis</taxon>
    </lineage>
</organism>
<evidence type="ECO:0000313" key="3">
    <source>
        <dbReference type="Proteomes" id="UP000583929"/>
    </source>
</evidence>
<sequence length="338" mass="36961">MQEASSAKYIVQQYLAAIGGLGPLNSINNMYVVGQVKMMGSEMKVGDDSVQPKGKSEVGGFVLWQKNPDLWYLELVVSGFKVSAGSDGKVAWNQSSSQPSHANKGPPRPLRRFFQPFYFSNLVLEHTKPYVSAMAENTQSPAQSNQASTGNNGVGGQTAGVQSQVTQSQTPNMLIRQVGSTLTQSFALKLDKNNYFLWKTMVSAIVRGHRLDGYRTGGRSKPDEFLPTETEAARPSTSWQELHDILLSFDSKVERLRAISGTNKTTVGNLTPSPSASLATTRPSGFQVSFSSSQQQDNPKFNQYSERETPSYTRAGNEHSDQSLEESPIGHDQAVVEL</sequence>
<evidence type="ECO:0008006" key="4">
    <source>
        <dbReference type="Google" id="ProtNLM"/>
    </source>
</evidence>
<proteinExistence type="predicted"/>
<dbReference type="InterPro" id="IPR006873">
    <property type="entry name" value="DUF620"/>
</dbReference>
<evidence type="ECO:0000313" key="2">
    <source>
        <dbReference type="EMBL" id="KAF4346653.1"/>
    </source>
</evidence>
<feature type="compositionally biased region" description="Polar residues" evidence="1">
    <location>
        <begin position="92"/>
        <end position="101"/>
    </location>
</feature>
<dbReference type="PANTHER" id="PTHR31300">
    <property type="entry name" value="LIPASE"/>
    <property type="match status" value="1"/>
</dbReference>
<accession>A0A7J6DKL7</accession>
<feature type="compositionally biased region" description="Polar residues" evidence="1">
    <location>
        <begin position="264"/>
        <end position="284"/>
    </location>
</feature>
<evidence type="ECO:0000256" key="1">
    <source>
        <dbReference type="SAM" id="MobiDB-lite"/>
    </source>
</evidence>
<feature type="region of interest" description="Disordered" evidence="1">
    <location>
        <begin position="217"/>
        <end position="237"/>
    </location>
</feature>
<dbReference type="AlphaFoldDB" id="A0A7J6DKL7"/>
<feature type="compositionally biased region" description="Polar residues" evidence="1">
    <location>
        <begin position="297"/>
        <end position="314"/>
    </location>
</feature>
<feature type="region of interest" description="Disordered" evidence="1">
    <location>
        <begin position="88"/>
        <end position="108"/>
    </location>
</feature>
<dbReference type="Pfam" id="PF04788">
    <property type="entry name" value="DUF620"/>
    <property type="match status" value="1"/>
</dbReference>
<feature type="region of interest" description="Disordered" evidence="1">
    <location>
        <begin position="264"/>
        <end position="338"/>
    </location>
</feature>
<dbReference type="Proteomes" id="UP000583929">
    <property type="component" value="Unassembled WGS sequence"/>
</dbReference>